<comment type="caution">
    <text evidence="3">The sequence shown here is derived from an EMBL/GenBank/DDBJ whole genome shotgun (WGS) entry which is preliminary data.</text>
</comment>
<dbReference type="AlphaFoldDB" id="A0A066Z699"/>
<dbReference type="HOGENOM" id="CLU_010573_2_0_11"/>
<gene>
    <name evidence="3" type="ORF">KCH_23670</name>
</gene>
<dbReference type="InterPro" id="IPR006827">
    <property type="entry name" value="Lant_deHydtase_N"/>
</dbReference>
<reference evidence="3 4" key="1">
    <citation type="submission" date="2014-05" db="EMBL/GenBank/DDBJ databases">
        <title>Draft Genome Sequence of Kitasatospora cheerisanensis KCTC 2395.</title>
        <authorList>
            <person name="Nam D.H."/>
        </authorList>
    </citation>
    <scope>NUCLEOTIDE SEQUENCE [LARGE SCALE GENOMIC DNA]</scope>
    <source>
        <strain evidence="3 4">KCTC 2395</strain>
    </source>
</reference>
<evidence type="ECO:0000259" key="1">
    <source>
        <dbReference type="Pfam" id="PF04738"/>
    </source>
</evidence>
<evidence type="ECO:0000259" key="2">
    <source>
        <dbReference type="Pfam" id="PF14028"/>
    </source>
</evidence>
<dbReference type="Pfam" id="PF14028">
    <property type="entry name" value="Lant_dehydr_C"/>
    <property type="match status" value="1"/>
</dbReference>
<dbReference type="Pfam" id="PF04738">
    <property type="entry name" value="Lant_dehydr_N"/>
    <property type="match status" value="1"/>
</dbReference>
<feature type="domain" description="Thiopeptide-type bacteriocin biosynthesis" evidence="2">
    <location>
        <begin position="753"/>
        <end position="1001"/>
    </location>
</feature>
<feature type="domain" description="Lantibiotic dehydratase N-terminal" evidence="1">
    <location>
        <begin position="38"/>
        <end position="682"/>
    </location>
</feature>
<keyword evidence="4" id="KW-1185">Reference proteome</keyword>
<dbReference type="EMBL" id="JNBY01000075">
    <property type="protein sequence ID" value="KDN85871.1"/>
    <property type="molecule type" value="Genomic_DNA"/>
</dbReference>
<dbReference type="PATRIC" id="fig|1348663.4.peg.2298"/>
<accession>A0A066Z699</accession>
<evidence type="ECO:0000313" key="3">
    <source>
        <dbReference type="EMBL" id="KDN85871.1"/>
    </source>
</evidence>
<organism evidence="3 4">
    <name type="scientific">Kitasatospora cheerisanensis KCTC 2395</name>
    <dbReference type="NCBI Taxonomy" id="1348663"/>
    <lineage>
        <taxon>Bacteria</taxon>
        <taxon>Bacillati</taxon>
        <taxon>Actinomycetota</taxon>
        <taxon>Actinomycetes</taxon>
        <taxon>Kitasatosporales</taxon>
        <taxon>Streptomycetaceae</taxon>
        <taxon>Kitasatospora</taxon>
    </lineage>
</organism>
<proteinExistence type="predicted"/>
<dbReference type="eggNOG" id="ENOG502Z81U">
    <property type="taxonomic scope" value="Bacteria"/>
</dbReference>
<sequence length="1013" mass="110105">MRAVARPDLAVPVWPELTATGPDHLPTWTRWLRTVWSDEQLAEALGQASAALARQVEALCSAAAPDARDTRRAVLSTARYLLRATARPTPFALFAGVQTTTFALNSQLRWGEQHQALARAGAEWLALVITQLEDCPQLLTRLNVVANSNAAVRGDRLVVPHQPVPRPDGTTGAAEVSVRHTDAVRFAIKAAHTPVRVEDLAAKLGAEFPDTAPARITAALTELVSSRVLITSLHAPATEPDALGHLLAALETADADAVHQVAALVTGLRTVHAELAAHNQAPDTERRRRTAHTMSQLAATKRHPLAVDMRLDADLVLPEAVAREAAHAADLLARLSAFPYGVAAWREYHQRFYERYGRGSLVPLPDMVADSGIGWPDGYPGTAQAAEQPRFSERDAVLSELAQRAALEDHREVELDEALLASLSLGPAEPRLPAHLEIGARLHAGSQQALQRGEFRLEILSVSRAAGVSVGRFLPLLEPEQRTALTSALAGLPTMDVDTVTAQLSYPPLDPATAHVTRTVPTGQLLISLAEHRLPAAGVLFPRDLAVGCDGRRMYLAAPDLGVRIEAAGTNALNLRTHTPPLARLLTELSRAQCAQVTAFSWGAARTLPFLPRLRHGRVILSPATWRLTARELPTADAPWDTWLQALTYWLARRCVPHRVHLVEGDQHLPLYLNHPGHRALLRAHLAQKPVAVLTEAPRPGDTGWAGGRAHEIVVPLTATRPAIWPRLPKPTRARVLARGHGDNPGTSRVLLASLYGNLERQDTILTGHLPDLLQRLDSPPWWFVRFRDPQQHLRLRIALDDPADFGAAAQTVSTWAAELRQAGLLAEVRYPASFPEIGRWGDGPAWDAAEEVFRADSRALLAHLSQPHRPERSALLAAHTVAIACAFSGGMHVGLRWLVANVAAKAPAPIPRPLFAQAVRLADPVDNWAPLRAEPSGAAIVDAWGQRDRALAAYRRHFPGPHTRGVDVDDVLGSLLHVSYVRAHRIDFDDEAHVLYLARAVALARLAKDGAR</sequence>
<dbReference type="NCBIfam" id="TIGR03891">
    <property type="entry name" value="thiopep_ocin"/>
    <property type="match status" value="1"/>
</dbReference>
<protein>
    <submittedName>
        <fullName evidence="3">Lantibiotic dehydratase domain-containing protein</fullName>
    </submittedName>
</protein>
<dbReference type="InterPro" id="IPR023809">
    <property type="entry name" value="Thiopep_bacteriocin_synth_dom"/>
</dbReference>
<dbReference type="Proteomes" id="UP000027178">
    <property type="component" value="Unassembled WGS sequence"/>
</dbReference>
<evidence type="ECO:0000313" key="4">
    <source>
        <dbReference type="Proteomes" id="UP000027178"/>
    </source>
</evidence>
<name>A0A066Z699_9ACTN</name>